<dbReference type="EMBL" id="BMXG01000010">
    <property type="protein sequence ID" value="GHC02583.1"/>
    <property type="molecule type" value="Genomic_DNA"/>
</dbReference>
<sequence>MRTLYYQCPAGISGDMNLGAMIALGVDPAVLEAELRKLPLDGWAIRFSPDARSGITGTRCDVILSHEHGDTHEHEHTHDDDAGHVHTHSHSHSHSHAHSHDEHHHQEHTHEHSHEYDDEHEHHHRTFRDIRAMIEGSALKDQVKDDAIAVFQVLAEAEGGVHGLPPEDVHFHEVGAVDSIIDMVGAAICWDLLGVDQIVCGTLELGGGTVMCAHGRMPVPAPATARLVAGLPVSLGGTNKEATTPTGAALLVGKRCQFGVQVTGVSTATGVGVGQRQDPNLANVVYVSLIDSTATVAEPNGDSQDVVWELAANIDDMTGEAVAFLCELLLEGGALDVWQTSAAFKKGRVGVIVHALAPADLVTEIEDVFFDHSSTLGVRRLVWQRTKLERQLFEVETQWGSVRVKQAMRGGKVVRLKPEYEDCQRIAREQGLSLTEFSQLLAGEIFDFGGDEVEEGDDA</sequence>
<keyword evidence="2" id="KW-0456">Lyase</keyword>
<dbReference type="GO" id="GO:0016151">
    <property type="term" value="F:nickel cation binding"/>
    <property type="evidence" value="ECO:0007669"/>
    <property type="project" value="UniProtKB-UniRule"/>
</dbReference>
<reference evidence="4" key="1">
    <citation type="journal article" date="2014" name="Int. J. Syst. Evol. Microbiol.">
        <title>Complete genome sequence of Corynebacterium casei LMG S-19264T (=DSM 44701T), isolated from a smear-ripened cheese.</title>
        <authorList>
            <consortium name="US DOE Joint Genome Institute (JGI-PGF)"/>
            <person name="Walter F."/>
            <person name="Albersmeier A."/>
            <person name="Kalinowski J."/>
            <person name="Ruckert C."/>
        </authorList>
    </citation>
    <scope>NUCLEOTIDE SEQUENCE</scope>
    <source>
        <strain evidence="4">KCTC 12870</strain>
    </source>
</reference>
<dbReference type="GO" id="GO:0051604">
    <property type="term" value="P:protein maturation"/>
    <property type="evidence" value="ECO:0007669"/>
    <property type="project" value="UniProtKB-UniRule"/>
</dbReference>
<dbReference type="Proteomes" id="UP000642829">
    <property type="component" value="Unassembled WGS sequence"/>
</dbReference>
<feature type="region of interest" description="Disordered" evidence="3">
    <location>
        <begin position="70"/>
        <end position="124"/>
    </location>
</feature>
<evidence type="ECO:0000256" key="1">
    <source>
        <dbReference type="ARBA" id="ARBA00022596"/>
    </source>
</evidence>
<comment type="caution">
    <text evidence="4">The sequence shown here is derived from an EMBL/GenBank/DDBJ whole genome shotgun (WGS) entry which is preliminary data.</text>
</comment>
<dbReference type="RefSeq" id="WP_189514454.1">
    <property type="nucleotide sequence ID" value="NZ_BMXG01000010.1"/>
</dbReference>
<gene>
    <name evidence="2" type="primary">larC</name>
    <name evidence="4" type="ORF">GCM10007047_18950</name>
</gene>
<keyword evidence="1 2" id="KW-0533">Nickel</keyword>
<dbReference type="GO" id="GO:0016829">
    <property type="term" value="F:lyase activity"/>
    <property type="evidence" value="ECO:0007669"/>
    <property type="project" value="UniProtKB-UniRule"/>
</dbReference>
<reference evidence="4" key="2">
    <citation type="submission" date="2020-09" db="EMBL/GenBank/DDBJ databases">
        <authorList>
            <person name="Sun Q."/>
            <person name="Kim S."/>
        </authorList>
    </citation>
    <scope>NUCLEOTIDE SEQUENCE</scope>
    <source>
        <strain evidence="4">KCTC 12870</strain>
    </source>
</reference>
<evidence type="ECO:0000313" key="4">
    <source>
        <dbReference type="EMBL" id="GHC02583.1"/>
    </source>
</evidence>
<comment type="function">
    <text evidence="2">Involved in the biosynthesis of a nickel-pincer cofactor ((SCS)Ni(II) pincer complex). Binds Ni(2+), and functions in nickel delivery to pyridinium-3,5-bisthiocarboxylic acid mononucleotide (P2TMN), to form the mature cofactor. Is thus probably required for the activation of nickel-pincer cofactor-dependent enzymes.</text>
</comment>
<comment type="catalytic activity">
    <reaction evidence="2">
        <text>Ni(II)-pyridinium-3,5-bisthiocarboxylate mononucleotide = pyridinium-3,5-bisthiocarboxylate mononucleotide + Ni(2+)</text>
        <dbReference type="Rhea" id="RHEA:54784"/>
        <dbReference type="ChEBI" id="CHEBI:49786"/>
        <dbReference type="ChEBI" id="CHEBI:137372"/>
        <dbReference type="ChEBI" id="CHEBI:137373"/>
        <dbReference type="EC" id="4.99.1.12"/>
    </reaction>
</comment>
<keyword evidence="5" id="KW-1185">Reference proteome</keyword>
<dbReference type="Gene3D" id="3.10.20.300">
    <property type="entry name" value="mk0293 like domain"/>
    <property type="match status" value="1"/>
</dbReference>
<feature type="compositionally biased region" description="Basic and acidic residues" evidence="3">
    <location>
        <begin position="70"/>
        <end position="84"/>
    </location>
</feature>
<dbReference type="Pfam" id="PF01969">
    <property type="entry name" value="Ni_insertion"/>
    <property type="match status" value="1"/>
</dbReference>
<feature type="compositionally biased region" description="Basic residues" evidence="3">
    <location>
        <begin position="85"/>
        <end position="97"/>
    </location>
</feature>
<dbReference type="InterPro" id="IPR002822">
    <property type="entry name" value="Ni_insertion"/>
</dbReference>
<organism evidence="4 5">
    <name type="scientific">Cerasicoccus arenae</name>
    <dbReference type="NCBI Taxonomy" id="424488"/>
    <lineage>
        <taxon>Bacteria</taxon>
        <taxon>Pseudomonadati</taxon>
        <taxon>Verrucomicrobiota</taxon>
        <taxon>Opitutia</taxon>
        <taxon>Puniceicoccales</taxon>
        <taxon>Cerasicoccaceae</taxon>
        <taxon>Cerasicoccus</taxon>
    </lineage>
</organism>
<dbReference type="NCBIfam" id="TIGR00299">
    <property type="entry name" value="nickel pincer cofactor biosynthesis protein LarC"/>
    <property type="match status" value="1"/>
</dbReference>
<dbReference type="PANTHER" id="PTHR36566">
    <property type="entry name" value="NICKEL INSERTION PROTEIN-RELATED"/>
    <property type="match status" value="1"/>
</dbReference>
<dbReference type="Gene3D" id="3.30.70.1380">
    <property type="entry name" value="Transcriptional regulatory protein pf0864 domain like"/>
    <property type="match status" value="1"/>
</dbReference>
<name>A0A8J3DBZ5_9BACT</name>
<feature type="compositionally biased region" description="Basic and acidic residues" evidence="3">
    <location>
        <begin position="98"/>
        <end position="124"/>
    </location>
</feature>
<evidence type="ECO:0000313" key="5">
    <source>
        <dbReference type="Proteomes" id="UP000642829"/>
    </source>
</evidence>
<dbReference type="HAMAP" id="MF_01074">
    <property type="entry name" value="LarC"/>
    <property type="match status" value="1"/>
</dbReference>
<evidence type="ECO:0000256" key="3">
    <source>
        <dbReference type="SAM" id="MobiDB-lite"/>
    </source>
</evidence>
<protein>
    <recommendedName>
        <fullName evidence="2">Pyridinium-3,5-bisthiocarboxylic acid mononucleotide nickel insertion protein</fullName>
        <shortName evidence="2">P2TMN nickel insertion protein</shortName>
        <ecNumber evidence="2">4.99.1.12</ecNumber>
    </recommendedName>
    <alternativeName>
        <fullName evidence="2">Nickel-pincer cofactor biosynthesis protein LarC</fullName>
    </alternativeName>
</protein>
<proteinExistence type="inferred from homology"/>
<dbReference type="EC" id="4.99.1.12" evidence="2"/>
<evidence type="ECO:0000256" key="2">
    <source>
        <dbReference type="HAMAP-Rule" id="MF_01074"/>
    </source>
</evidence>
<dbReference type="PANTHER" id="PTHR36566:SF1">
    <property type="entry name" value="PYRIDINIUM-3,5-BISTHIOCARBOXYLIC ACID MONONUCLEOTIDE NICKEL INSERTION PROTEIN"/>
    <property type="match status" value="1"/>
</dbReference>
<accession>A0A8J3DBZ5</accession>
<dbReference type="AlphaFoldDB" id="A0A8J3DBZ5"/>
<comment type="similarity">
    <text evidence="2">Belongs to the LarC family.</text>
</comment>